<evidence type="ECO:0000313" key="10">
    <source>
        <dbReference type="EMBL" id="AIA93901.1"/>
    </source>
</evidence>
<evidence type="ECO:0000256" key="6">
    <source>
        <dbReference type="ARBA" id="ARBA00022679"/>
    </source>
</evidence>
<dbReference type="SUPFAM" id="SSF51445">
    <property type="entry name" value="(Trans)glycosidases"/>
    <property type="match status" value="1"/>
</dbReference>
<comment type="catalytic activity">
    <reaction evidence="1">
        <text>Transfers a segment of a (1-&gt;4)-alpha-D-glucan to a new position in an acceptor, which may be glucose or a (1-&gt;4)-alpha-D-glucan.</text>
        <dbReference type="EC" id="2.4.1.25"/>
    </reaction>
</comment>
<keyword evidence="5" id="KW-0328">Glycosyltransferase</keyword>
<comment type="similarity">
    <text evidence="2">Belongs to the disproportionating enzyme family.</text>
</comment>
<dbReference type="AlphaFoldDB" id="A0A060CM79"/>
<evidence type="ECO:0000256" key="3">
    <source>
        <dbReference type="ARBA" id="ARBA00012560"/>
    </source>
</evidence>
<dbReference type="PANTHER" id="PTHR32438">
    <property type="entry name" value="4-ALPHA-GLUCANOTRANSFERASE DPE1, CHLOROPLASTIC/AMYLOPLASTIC"/>
    <property type="match status" value="1"/>
</dbReference>
<protein>
    <recommendedName>
        <fullName evidence="4">4-alpha-glucanotransferase</fullName>
        <ecNumber evidence="3">2.4.1.25</ecNumber>
    </recommendedName>
    <alternativeName>
        <fullName evidence="8">Amylomaltase</fullName>
    </alternativeName>
    <alternativeName>
        <fullName evidence="9">Disproportionating enzyme</fullName>
    </alternativeName>
</protein>
<evidence type="ECO:0000256" key="4">
    <source>
        <dbReference type="ARBA" id="ARBA00020295"/>
    </source>
</evidence>
<dbReference type="EC" id="2.4.1.25" evidence="3"/>
<proteinExistence type="inferred from homology"/>
<evidence type="ECO:0000256" key="9">
    <source>
        <dbReference type="ARBA" id="ARBA00031501"/>
    </source>
</evidence>
<dbReference type="InterPro" id="IPR003385">
    <property type="entry name" value="Glyco_hydro_77"/>
</dbReference>
<evidence type="ECO:0000256" key="1">
    <source>
        <dbReference type="ARBA" id="ARBA00000439"/>
    </source>
</evidence>
<reference evidence="10" key="1">
    <citation type="journal article" date="2013" name="Environ. Microbiol.">
        <title>Seasonally variable intestinal metagenomes of the red palm weevil (Rhynchophorus ferrugineus).</title>
        <authorList>
            <person name="Jia S."/>
            <person name="Zhang X."/>
            <person name="Zhang G."/>
            <person name="Yin A."/>
            <person name="Zhang S."/>
            <person name="Li F."/>
            <person name="Wang L."/>
            <person name="Zhao D."/>
            <person name="Yun Q."/>
            <person name="Tala"/>
            <person name="Wang J."/>
            <person name="Sun G."/>
            <person name="Baabdullah M."/>
            <person name="Yu X."/>
            <person name="Hu S."/>
            <person name="Al-Mssallem I.S."/>
            <person name="Yu J."/>
        </authorList>
    </citation>
    <scope>NUCLEOTIDE SEQUENCE</scope>
</reference>
<dbReference type="PANTHER" id="PTHR32438:SF5">
    <property type="entry name" value="4-ALPHA-GLUCANOTRANSFERASE DPE1, CHLOROPLASTIC_AMYLOPLASTIC"/>
    <property type="match status" value="1"/>
</dbReference>
<dbReference type="Pfam" id="PF02446">
    <property type="entry name" value="Glyco_hydro_77"/>
    <property type="match status" value="1"/>
</dbReference>
<evidence type="ECO:0000256" key="5">
    <source>
        <dbReference type="ARBA" id="ARBA00022676"/>
    </source>
</evidence>
<organism evidence="10">
    <name type="scientific">uncultured Olsenella sp</name>
    <dbReference type="NCBI Taxonomy" id="190764"/>
    <lineage>
        <taxon>Bacteria</taxon>
        <taxon>Bacillati</taxon>
        <taxon>Actinomycetota</taxon>
        <taxon>Coriobacteriia</taxon>
        <taxon>Coriobacteriales</taxon>
        <taxon>Atopobiaceae</taxon>
        <taxon>Olsenella</taxon>
        <taxon>environmental samples</taxon>
    </lineage>
</organism>
<dbReference type="EMBL" id="KF126553">
    <property type="protein sequence ID" value="AIA93901.1"/>
    <property type="molecule type" value="Genomic_DNA"/>
</dbReference>
<dbReference type="GO" id="GO:0005975">
    <property type="term" value="P:carbohydrate metabolic process"/>
    <property type="evidence" value="ECO:0007669"/>
    <property type="project" value="InterPro"/>
</dbReference>
<dbReference type="InterPro" id="IPR017853">
    <property type="entry name" value="GH"/>
</dbReference>
<keyword evidence="7" id="KW-0119">Carbohydrate metabolism</keyword>
<dbReference type="Gene3D" id="3.20.20.80">
    <property type="entry name" value="Glycosidases"/>
    <property type="match status" value="1"/>
</dbReference>
<sequence>MRAGRSHLLRSAYQRGYAGQLKAVQKFREDNADWLEDYAFFMALRKYFGTWWGCWPDELRLSFARAGADELGAPYREKLAEDIEYVMFVQYLFFQQWVQLRSYAQRRGVKLFG</sequence>
<evidence type="ECO:0000256" key="8">
    <source>
        <dbReference type="ARBA" id="ARBA00031423"/>
    </source>
</evidence>
<accession>A0A060CM79</accession>
<evidence type="ECO:0000256" key="7">
    <source>
        <dbReference type="ARBA" id="ARBA00023277"/>
    </source>
</evidence>
<name>A0A060CM79_9ACTN</name>
<evidence type="ECO:0000256" key="2">
    <source>
        <dbReference type="ARBA" id="ARBA00005684"/>
    </source>
</evidence>
<keyword evidence="6" id="KW-0808">Transferase</keyword>
<feature type="non-terminal residue" evidence="10">
    <location>
        <position position="113"/>
    </location>
</feature>
<dbReference type="GO" id="GO:0004134">
    <property type="term" value="F:4-alpha-glucanotransferase activity"/>
    <property type="evidence" value="ECO:0007669"/>
    <property type="project" value="UniProtKB-EC"/>
</dbReference>